<dbReference type="InterPro" id="IPR014752">
    <property type="entry name" value="Arrestin-like_C"/>
</dbReference>
<dbReference type="OrthoDB" id="4061472at2759"/>
<gene>
    <name evidence="1" type="ORF">LANO_0F01310G</name>
</gene>
<dbReference type="EMBL" id="LT598452">
    <property type="protein sequence ID" value="SCU99266.1"/>
    <property type="molecule type" value="Genomic_DNA"/>
</dbReference>
<sequence length="524" mass="58516">MSSRHSDSTSSSPPTYEDHFGLKEASINRGMLKASPPNLVRQFFRGTSKPASDQIPTRIKLTDLKSRGTLIKHTTSAIPNIEYNTFSTFECPYNTVHESPLLDVSLEMDTDTVCLQGLNASSVTGSHPNIDCEQPQSNGLVSGKLRITVKGANSILLNNVQVRLSGYSCEYVCNVGNPSEVKVVKLLNSPRSRSQSHISYQTPFIQDVIQFNLPGNEHPSDSDQLSGLVLLPPGTYDYKFEFIVDSKHFPASVATHYGSTAYRVESFVTVPKRKSKFETVMLTSRLLLKKTLSPDYIDIQESLSTQSTWRNGMLDYDIFLSSRLLEFDTPFQMSLQLIKKSTEQFRIKFVKITLEQKCSIPCVDRNSGAVVEDINSLVTTASLEFAHNFNENDLCHNLTMNDLKASSSLKKAIYNDSFFPFYEEPSSNLAGATSEIFKLRISHEIKIKIGIEVKGSKGWNNEELLALVLRIPVLLVDQNMGVSAQLPKYEPKSLNSRPIVILECQSESSILTPPEYDKIGEENI</sequence>
<accession>A0A1G4K613</accession>
<dbReference type="AlphaFoldDB" id="A0A1G4K613"/>
<proteinExistence type="predicted"/>
<evidence type="ECO:0000313" key="1">
    <source>
        <dbReference type="EMBL" id="SCU99266.1"/>
    </source>
</evidence>
<dbReference type="Gene3D" id="2.60.40.640">
    <property type="match status" value="1"/>
</dbReference>
<keyword evidence="2" id="KW-1185">Reference proteome</keyword>
<reference evidence="2" key="1">
    <citation type="submission" date="2016-03" db="EMBL/GenBank/DDBJ databases">
        <authorList>
            <person name="Devillers Hugo."/>
        </authorList>
    </citation>
    <scope>NUCLEOTIDE SEQUENCE [LARGE SCALE GENOMIC DNA]</scope>
</reference>
<protein>
    <submittedName>
        <fullName evidence="1">LANO_0F01310g1_1</fullName>
    </submittedName>
</protein>
<dbReference type="Proteomes" id="UP000189911">
    <property type="component" value="Chromosome F"/>
</dbReference>
<evidence type="ECO:0000313" key="2">
    <source>
        <dbReference type="Proteomes" id="UP000189911"/>
    </source>
</evidence>
<organism evidence="1 2">
    <name type="scientific">Lachancea nothofagi CBS 11611</name>
    <dbReference type="NCBI Taxonomy" id="1266666"/>
    <lineage>
        <taxon>Eukaryota</taxon>
        <taxon>Fungi</taxon>
        <taxon>Dikarya</taxon>
        <taxon>Ascomycota</taxon>
        <taxon>Saccharomycotina</taxon>
        <taxon>Saccharomycetes</taxon>
        <taxon>Saccharomycetales</taxon>
        <taxon>Saccharomycetaceae</taxon>
        <taxon>Lachancea</taxon>
    </lineage>
</organism>
<name>A0A1G4K613_9SACH</name>